<organism evidence="4">
    <name type="scientific">Guillardia theta</name>
    <name type="common">Cryptophyte</name>
    <name type="synonym">Cryptomonas phi</name>
    <dbReference type="NCBI Taxonomy" id="55529"/>
    <lineage>
        <taxon>Eukaryota</taxon>
        <taxon>Cryptophyceae</taxon>
        <taxon>Pyrenomonadales</taxon>
        <taxon>Geminigeraceae</taxon>
        <taxon>Guillardia</taxon>
    </lineage>
</organism>
<dbReference type="EMBL" id="HBKN01050449">
    <property type="protein sequence ID" value="CAE2341259.1"/>
    <property type="molecule type" value="Transcribed_RNA"/>
</dbReference>
<evidence type="ECO:0000313" key="3">
    <source>
        <dbReference type="EMBL" id="CAE2341244.1"/>
    </source>
</evidence>
<dbReference type="EMBL" id="HBKN01050438">
    <property type="protein sequence ID" value="CAE2341244.1"/>
    <property type="molecule type" value="Transcribed_RNA"/>
</dbReference>
<reference evidence="4" key="1">
    <citation type="submission" date="2021-01" db="EMBL/GenBank/DDBJ databases">
        <authorList>
            <person name="Corre E."/>
            <person name="Pelletier E."/>
            <person name="Niang G."/>
            <person name="Scheremetjew M."/>
            <person name="Finn R."/>
            <person name="Kale V."/>
            <person name="Holt S."/>
            <person name="Cochrane G."/>
            <person name="Meng A."/>
            <person name="Brown T."/>
            <person name="Cohen L."/>
        </authorList>
    </citation>
    <scope>NUCLEOTIDE SEQUENCE</scope>
    <source>
        <strain evidence="4">CCMP 2712</strain>
    </source>
</reference>
<evidence type="ECO:0000313" key="4">
    <source>
        <dbReference type="EMBL" id="CAE2341259.1"/>
    </source>
</evidence>
<name>A0A6U6DUR8_GUITH</name>
<proteinExistence type="predicted"/>
<dbReference type="AlphaFoldDB" id="A0A6U6DUR8"/>
<gene>
    <name evidence="3" type="ORF">GTHE00462_LOCUS39325</name>
    <name evidence="4" type="ORF">GTHE00462_LOCUS39335</name>
</gene>
<feature type="coiled-coil region" evidence="1">
    <location>
        <begin position="281"/>
        <end position="340"/>
    </location>
</feature>
<dbReference type="SUPFAM" id="SSF57997">
    <property type="entry name" value="Tropomyosin"/>
    <property type="match status" value="1"/>
</dbReference>
<feature type="compositionally biased region" description="Basic and acidic residues" evidence="2">
    <location>
        <begin position="423"/>
        <end position="436"/>
    </location>
</feature>
<evidence type="ECO:0000256" key="2">
    <source>
        <dbReference type="SAM" id="MobiDB-lite"/>
    </source>
</evidence>
<protein>
    <submittedName>
        <fullName evidence="4">Uncharacterized protein</fullName>
    </submittedName>
</protein>
<sequence length="535" mass="60875">MNSPQMANLMSKTAAAAEEFKRLLAAEQQWAEERAHFQSEIIKKDQEIEKQIAKIKRFEESRAVEMQALRKEREESNRDKEAASTRITALLRELDLKAQSEARFNLEKKSWAERIERLEKIKENAREDAESAGQEVARLQKAYQELFSKSRLEKEQLSRQIQVLEDDNTDMREKIETLQEQQKASSAQIEALDAAISEARRAINHLNSEKSELSQQMESMEHEIGDVLQQLHTAQNALEAEKEAHIAALEIERSERQRQQEFFGQALAEAEGESRSAHSQVHAMKLKIVQFERETKRLKDEKSFLQQKISNLEEAIAQERAEWEQTYQQMTEAIARKEMEQDAAAAHLEVMLRSVGGISKSGMDVGMSTVGLSKTADLSTEANALRSMKVHNLNDSGRVIEQDSAVESSTFPSHSPVGALTPQEHDWDAEGEEMPRSRPPSLSKRQSSSPISGERSKSKTPDMLPRYMQDQKRPDTGTTTGEVTQFWNVGLRADFYGVRDPVADAKSESEDRHLLRPGRTPLNMKDARDAKKAWY</sequence>
<dbReference type="Gene3D" id="6.10.250.3110">
    <property type="match status" value="1"/>
</dbReference>
<evidence type="ECO:0000256" key="1">
    <source>
        <dbReference type="SAM" id="Coils"/>
    </source>
</evidence>
<feature type="compositionally biased region" description="Basic and acidic residues" evidence="2">
    <location>
        <begin position="525"/>
        <end position="535"/>
    </location>
</feature>
<keyword evidence="1" id="KW-0175">Coiled coil</keyword>
<feature type="coiled-coil region" evidence="1">
    <location>
        <begin position="66"/>
        <end position="257"/>
    </location>
</feature>
<feature type="compositionally biased region" description="Basic and acidic residues" evidence="2">
    <location>
        <begin position="502"/>
        <end position="514"/>
    </location>
</feature>
<accession>A0A6U6DUR8</accession>
<feature type="region of interest" description="Disordered" evidence="2">
    <location>
        <begin position="405"/>
        <end position="482"/>
    </location>
</feature>
<feature type="region of interest" description="Disordered" evidence="2">
    <location>
        <begin position="502"/>
        <end position="535"/>
    </location>
</feature>